<name>A9BA61_PROM4</name>
<dbReference type="InterPro" id="IPR011440">
    <property type="entry name" value="DUF1543"/>
</dbReference>
<protein>
    <recommendedName>
        <fullName evidence="1">DUF1543 domain-containing protein</fullName>
    </recommendedName>
</protein>
<reference evidence="2 3" key="1">
    <citation type="journal article" date="2007" name="PLoS Genet.">
        <title>Patterns and implications of gene gain and loss in the evolution of Prochlorococcus.</title>
        <authorList>
            <person name="Kettler G.C."/>
            <person name="Martiny A.C."/>
            <person name="Huang K."/>
            <person name="Zucker J."/>
            <person name="Coleman M.L."/>
            <person name="Rodrigue S."/>
            <person name="Chen F."/>
            <person name="Lapidus A."/>
            <person name="Ferriera S."/>
            <person name="Johnson J."/>
            <person name="Steglich C."/>
            <person name="Church G.M."/>
            <person name="Richardson P."/>
            <person name="Chisholm S.W."/>
        </authorList>
    </citation>
    <scope>NUCLEOTIDE SEQUENCE [LARGE SCALE GENOMIC DNA]</scope>
    <source>
        <strain evidence="3">MIT 9211</strain>
    </source>
</reference>
<dbReference type="STRING" id="93059.P9211_07921"/>
<dbReference type="Proteomes" id="UP000000788">
    <property type="component" value="Chromosome"/>
</dbReference>
<accession>A9BA61</accession>
<evidence type="ECO:0000259" key="1">
    <source>
        <dbReference type="Pfam" id="PF07566"/>
    </source>
</evidence>
<dbReference type="Gene3D" id="3.10.20.10">
    <property type="match status" value="2"/>
</dbReference>
<dbReference type="eggNOG" id="ENOG502ZCDZ">
    <property type="taxonomic scope" value="Bacteria"/>
</dbReference>
<organism evidence="2 3">
    <name type="scientific">Prochlorococcus marinus (strain MIT 9211)</name>
    <dbReference type="NCBI Taxonomy" id="93059"/>
    <lineage>
        <taxon>Bacteria</taxon>
        <taxon>Bacillati</taxon>
        <taxon>Cyanobacteriota</taxon>
        <taxon>Cyanophyceae</taxon>
        <taxon>Synechococcales</taxon>
        <taxon>Prochlorococcaceae</taxon>
        <taxon>Prochlorococcus</taxon>
    </lineage>
</organism>
<feature type="domain" description="DUF1543" evidence="1">
    <location>
        <begin position="23"/>
        <end position="72"/>
    </location>
</feature>
<keyword evidence="3" id="KW-1185">Reference proteome</keyword>
<feature type="domain" description="DUF1543" evidence="1">
    <location>
        <begin position="106"/>
        <end position="147"/>
    </location>
</feature>
<dbReference type="Pfam" id="PF07566">
    <property type="entry name" value="DUF1543"/>
    <property type="match status" value="2"/>
</dbReference>
<dbReference type="OrthoDB" id="850243at2"/>
<dbReference type="RefSeq" id="WP_012195345.1">
    <property type="nucleotide sequence ID" value="NC_009976.1"/>
</dbReference>
<dbReference type="AlphaFoldDB" id="A9BA61"/>
<dbReference type="HOGENOM" id="CLU_124939_0_0_3"/>
<gene>
    <name evidence="2" type="ordered locus">P9211_07921</name>
</gene>
<evidence type="ECO:0000313" key="2">
    <source>
        <dbReference type="EMBL" id="ABX08723.1"/>
    </source>
</evidence>
<evidence type="ECO:0000313" key="3">
    <source>
        <dbReference type="Proteomes" id="UP000000788"/>
    </source>
</evidence>
<sequence length="188" mass="21966">MEVSYLDKSLYIVVLGGRAKGFNIELHDVRWVIGKNIEDTFLQLQQDWFGKLHGLHIDSYIKVEYIDGYIVRIKSLTNLQNKSKSSSSPKSLWFVNLGAYAINDLYEKHNFNLIVATNKQKAKQIAKERWVENFKNKHCDDIQLIKGYYSKGIKDGLKGNWEVILEPDLQNRSQQMIPDWIGYKRIDK</sequence>
<proteinExistence type="predicted"/>
<dbReference type="EMBL" id="CP000878">
    <property type="protein sequence ID" value="ABX08723.1"/>
    <property type="molecule type" value="Genomic_DNA"/>
</dbReference>
<dbReference type="KEGG" id="pmj:P9211_07921"/>